<dbReference type="Gene3D" id="3.10.300.10">
    <property type="entry name" value="Methylpurine-DNA glycosylase (MPG)"/>
    <property type="match status" value="1"/>
</dbReference>
<comment type="caution">
    <text evidence="6">The sequence shown here is derived from an EMBL/GenBank/DDBJ whole genome shotgun (WGS) entry which is preliminary data.</text>
</comment>
<dbReference type="GO" id="GO:0003677">
    <property type="term" value="F:DNA binding"/>
    <property type="evidence" value="ECO:0007669"/>
    <property type="project" value="InterPro"/>
</dbReference>
<dbReference type="SUPFAM" id="SSF50486">
    <property type="entry name" value="FMT C-terminal domain-like"/>
    <property type="match status" value="1"/>
</dbReference>
<evidence type="ECO:0000256" key="2">
    <source>
        <dbReference type="ARBA" id="ARBA00022763"/>
    </source>
</evidence>
<dbReference type="NCBIfam" id="TIGR00567">
    <property type="entry name" value="3mg"/>
    <property type="match status" value="1"/>
</dbReference>
<accession>A0A839QKX1</accession>
<organism evidence="6 7">
    <name type="scientific">Paeniglutamicibacter cryotolerans</name>
    <dbReference type="NCBI Taxonomy" id="670079"/>
    <lineage>
        <taxon>Bacteria</taxon>
        <taxon>Bacillati</taxon>
        <taxon>Actinomycetota</taxon>
        <taxon>Actinomycetes</taxon>
        <taxon>Micrococcales</taxon>
        <taxon>Micrococcaceae</taxon>
        <taxon>Paeniglutamicibacter</taxon>
    </lineage>
</organism>
<evidence type="ECO:0000256" key="5">
    <source>
        <dbReference type="HAMAP-Rule" id="MF_00527"/>
    </source>
</evidence>
<evidence type="ECO:0000256" key="3">
    <source>
        <dbReference type="ARBA" id="ARBA00022801"/>
    </source>
</evidence>
<gene>
    <name evidence="6" type="ORF">E9229_002454</name>
</gene>
<dbReference type="InterPro" id="IPR036995">
    <property type="entry name" value="MPG_sf"/>
</dbReference>
<keyword evidence="6" id="KW-0326">Glycosidase</keyword>
<keyword evidence="4 5" id="KW-0234">DNA repair</keyword>
<proteinExistence type="inferred from homology"/>
<dbReference type="Pfam" id="PF02245">
    <property type="entry name" value="Pur_DNA_glyco"/>
    <property type="match status" value="1"/>
</dbReference>
<protein>
    <recommendedName>
        <fullName evidence="5">Putative 3-methyladenine DNA glycosylase</fullName>
        <ecNumber evidence="5">3.2.2.-</ecNumber>
    </recommendedName>
</protein>
<dbReference type="NCBIfam" id="NF002003">
    <property type="entry name" value="PRK00802.1-3"/>
    <property type="match status" value="1"/>
</dbReference>
<keyword evidence="3 5" id="KW-0378">Hydrolase</keyword>
<evidence type="ECO:0000256" key="4">
    <source>
        <dbReference type="ARBA" id="ARBA00023204"/>
    </source>
</evidence>
<sequence length="216" mass="22393">MGASGFGLLGDGATIVAPRLLGAVLRVSLDGTSVAVRLTEVEAYEGALDPGSHGYRGKTARNAALFGPPGTLYVYFTYGMHFCASIVCGTDGNSSACLMRGGEVIEGRDVAVARRGAIPRTARDLASGPARLTQCLGLRVEHSGARLEPMGLADSSAPGPHFELGSLSATPLEHHAGPRVGVAGEGGTAAYPWRFWLPGEDSVSTYRPATVRGARR</sequence>
<dbReference type="Proteomes" id="UP000523000">
    <property type="component" value="Unassembled WGS sequence"/>
</dbReference>
<keyword evidence="2 5" id="KW-0227">DNA damage</keyword>
<keyword evidence="7" id="KW-1185">Reference proteome</keyword>
<dbReference type="InterPro" id="IPR011034">
    <property type="entry name" value="Formyl_transferase-like_C_sf"/>
</dbReference>
<dbReference type="EMBL" id="JACHVS010000001">
    <property type="protein sequence ID" value="MBB2996263.1"/>
    <property type="molecule type" value="Genomic_DNA"/>
</dbReference>
<evidence type="ECO:0000313" key="7">
    <source>
        <dbReference type="Proteomes" id="UP000523000"/>
    </source>
</evidence>
<dbReference type="RefSeq" id="WP_183511532.1">
    <property type="nucleotide sequence ID" value="NZ_BAABGK010000102.1"/>
</dbReference>
<dbReference type="PANTHER" id="PTHR10429">
    <property type="entry name" value="DNA-3-METHYLADENINE GLYCOSYLASE"/>
    <property type="match status" value="1"/>
</dbReference>
<dbReference type="GO" id="GO:0006284">
    <property type="term" value="P:base-excision repair"/>
    <property type="evidence" value="ECO:0007669"/>
    <property type="project" value="InterPro"/>
</dbReference>
<dbReference type="GO" id="GO:0003905">
    <property type="term" value="F:alkylbase DNA N-glycosylase activity"/>
    <property type="evidence" value="ECO:0007669"/>
    <property type="project" value="InterPro"/>
</dbReference>
<evidence type="ECO:0000256" key="1">
    <source>
        <dbReference type="ARBA" id="ARBA00009232"/>
    </source>
</evidence>
<dbReference type="HAMAP" id="MF_00527">
    <property type="entry name" value="3MGH"/>
    <property type="match status" value="1"/>
</dbReference>
<dbReference type="EC" id="3.2.2.-" evidence="5"/>
<name>A0A839QKX1_9MICC</name>
<evidence type="ECO:0000313" key="6">
    <source>
        <dbReference type="EMBL" id="MBB2996263.1"/>
    </source>
</evidence>
<dbReference type="InterPro" id="IPR003180">
    <property type="entry name" value="MPG"/>
</dbReference>
<reference evidence="6 7" key="1">
    <citation type="submission" date="2020-08" db="EMBL/GenBank/DDBJ databases">
        <title>Sequencing the genomes of 1000 actinobacteria strains.</title>
        <authorList>
            <person name="Klenk H.-P."/>
        </authorList>
    </citation>
    <scope>NUCLEOTIDE SEQUENCE [LARGE SCALE GENOMIC DNA]</scope>
    <source>
        <strain evidence="6 7">DSM 22826</strain>
    </source>
</reference>
<dbReference type="CDD" id="cd00540">
    <property type="entry name" value="AAG"/>
    <property type="match status" value="1"/>
</dbReference>
<comment type="similarity">
    <text evidence="1 5">Belongs to the DNA glycosylase MPG family.</text>
</comment>
<dbReference type="AlphaFoldDB" id="A0A839QKX1"/>
<dbReference type="PANTHER" id="PTHR10429:SF0">
    <property type="entry name" value="DNA-3-METHYLADENINE GLYCOSYLASE"/>
    <property type="match status" value="1"/>
</dbReference>